<proteinExistence type="predicted"/>
<gene>
    <name evidence="2" type="ORF">RFULGI_LOCUS9784</name>
</gene>
<dbReference type="EMBL" id="CAJVPZ010018176">
    <property type="protein sequence ID" value="CAG8685136.1"/>
    <property type="molecule type" value="Genomic_DNA"/>
</dbReference>
<dbReference type="AlphaFoldDB" id="A0A9N9EPW7"/>
<dbReference type="Gene3D" id="3.40.50.300">
    <property type="entry name" value="P-loop containing nucleotide triphosphate hydrolases"/>
    <property type="match status" value="1"/>
</dbReference>
<sequence>GKSTIANVLVKKDKQFAVSSSSGSLTKSTQKEIFEENGTKYQVIDTIGLCDTLMTKEKAMSELSDTCRMIEGDEEECKKEEKNLAKTNPEFSKIIKECKDIIFVDNPPLTGFPRSIESNREVREYSRKKIIESFIPSCEKYDPPNLKQISEKLVVHFEEKVKLEKELKEMKE</sequence>
<feature type="non-terminal residue" evidence="2">
    <location>
        <position position="1"/>
    </location>
</feature>
<evidence type="ECO:0000313" key="2">
    <source>
        <dbReference type="EMBL" id="CAG8685136.1"/>
    </source>
</evidence>
<dbReference type="Pfam" id="PF01926">
    <property type="entry name" value="MMR_HSR1"/>
    <property type="match status" value="1"/>
</dbReference>
<dbReference type="Proteomes" id="UP000789396">
    <property type="component" value="Unassembled WGS sequence"/>
</dbReference>
<dbReference type="SUPFAM" id="SSF52540">
    <property type="entry name" value="P-loop containing nucleoside triphosphate hydrolases"/>
    <property type="match status" value="1"/>
</dbReference>
<evidence type="ECO:0000313" key="3">
    <source>
        <dbReference type="Proteomes" id="UP000789396"/>
    </source>
</evidence>
<evidence type="ECO:0000259" key="1">
    <source>
        <dbReference type="Pfam" id="PF01926"/>
    </source>
</evidence>
<name>A0A9N9EPW7_9GLOM</name>
<feature type="domain" description="G" evidence="1">
    <location>
        <begin position="1"/>
        <end position="90"/>
    </location>
</feature>
<accession>A0A9N9EPW7</accession>
<dbReference type="InterPro" id="IPR006073">
    <property type="entry name" value="GTP-bd"/>
</dbReference>
<comment type="caution">
    <text evidence="2">The sequence shown here is derived from an EMBL/GenBank/DDBJ whole genome shotgun (WGS) entry which is preliminary data.</text>
</comment>
<reference evidence="2" key="1">
    <citation type="submission" date="2021-06" db="EMBL/GenBank/DDBJ databases">
        <authorList>
            <person name="Kallberg Y."/>
            <person name="Tangrot J."/>
            <person name="Rosling A."/>
        </authorList>
    </citation>
    <scope>NUCLEOTIDE SEQUENCE</scope>
    <source>
        <strain evidence="2">IN212</strain>
    </source>
</reference>
<protein>
    <submittedName>
        <fullName evidence="2">12879_t:CDS:1</fullName>
    </submittedName>
</protein>
<dbReference type="GO" id="GO:0005525">
    <property type="term" value="F:GTP binding"/>
    <property type="evidence" value="ECO:0007669"/>
    <property type="project" value="InterPro"/>
</dbReference>
<dbReference type="InterPro" id="IPR027417">
    <property type="entry name" value="P-loop_NTPase"/>
</dbReference>
<organism evidence="2 3">
    <name type="scientific">Racocetra fulgida</name>
    <dbReference type="NCBI Taxonomy" id="60492"/>
    <lineage>
        <taxon>Eukaryota</taxon>
        <taxon>Fungi</taxon>
        <taxon>Fungi incertae sedis</taxon>
        <taxon>Mucoromycota</taxon>
        <taxon>Glomeromycotina</taxon>
        <taxon>Glomeromycetes</taxon>
        <taxon>Diversisporales</taxon>
        <taxon>Gigasporaceae</taxon>
        <taxon>Racocetra</taxon>
    </lineage>
</organism>
<feature type="non-terminal residue" evidence="2">
    <location>
        <position position="172"/>
    </location>
</feature>
<dbReference type="OrthoDB" id="8954335at2759"/>
<keyword evidence="3" id="KW-1185">Reference proteome</keyword>